<dbReference type="RefSeq" id="WP_113875674.1">
    <property type="nucleotide sequence ID" value="NZ_QNRF01000013.1"/>
</dbReference>
<accession>A0A366CTC1</accession>
<evidence type="ECO:0008006" key="3">
    <source>
        <dbReference type="Google" id="ProtNLM"/>
    </source>
</evidence>
<proteinExistence type="predicted"/>
<evidence type="ECO:0000313" key="2">
    <source>
        <dbReference type="Proteomes" id="UP000252086"/>
    </source>
</evidence>
<sequence length="178" mass="20514">MSKDRYYYDRITMALDDLLQCKRYCEAMLKLPLGKSFSEERTIYESLYVAFIVSYGRVFTTSNPIAKEFKEPVSHEFGNFRSSMLKTQVDNLRKFHERIIDKRNTAVAHSDGNSRNYQHYGDTALPTGRNPYFPYKHEEVEMALLLVNNLISLVGEEQSKVGGREFSKPLFGESGDAT</sequence>
<dbReference type="OrthoDB" id="8092325at2"/>
<comment type="caution">
    <text evidence="1">The sequence shown here is derived from an EMBL/GenBank/DDBJ whole genome shotgun (WGS) entry which is preliminary data.</text>
</comment>
<dbReference type="Proteomes" id="UP000252086">
    <property type="component" value="Unassembled WGS sequence"/>
</dbReference>
<reference evidence="1 2" key="1">
    <citation type="submission" date="2018-06" db="EMBL/GenBank/DDBJ databases">
        <title>Genomic Encyclopedia of Type Strains, Phase III (KMG-III): the genomes of soil and plant-associated and newly described type strains.</title>
        <authorList>
            <person name="Whitman W."/>
        </authorList>
    </citation>
    <scope>NUCLEOTIDE SEQUENCE [LARGE SCALE GENOMIC DNA]</scope>
    <source>
        <strain evidence="1 2">CECT 7732</strain>
    </source>
</reference>
<keyword evidence="2" id="KW-1185">Reference proteome</keyword>
<dbReference type="EMBL" id="QNRF01000013">
    <property type="protein sequence ID" value="RBO79554.1"/>
    <property type="molecule type" value="Genomic_DNA"/>
</dbReference>
<name>A0A366CTC1_9GAMM</name>
<protein>
    <recommendedName>
        <fullName evidence="3">HEPN AbiU2-like domain-containing protein</fullName>
    </recommendedName>
</protein>
<evidence type="ECO:0000313" key="1">
    <source>
        <dbReference type="EMBL" id="RBO79554.1"/>
    </source>
</evidence>
<dbReference type="AlphaFoldDB" id="A0A366CTC1"/>
<gene>
    <name evidence="1" type="ORF">DFP76_1136</name>
</gene>
<organism evidence="1 2">
    <name type="scientific">Marinomonas aquiplantarum</name>
    <dbReference type="NCBI Taxonomy" id="491951"/>
    <lineage>
        <taxon>Bacteria</taxon>
        <taxon>Pseudomonadati</taxon>
        <taxon>Pseudomonadota</taxon>
        <taxon>Gammaproteobacteria</taxon>
        <taxon>Oceanospirillales</taxon>
        <taxon>Oceanospirillaceae</taxon>
        <taxon>Marinomonas</taxon>
    </lineage>
</organism>